<feature type="transmembrane region" description="Helical" evidence="1">
    <location>
        <begin position="115"/>
        <end position="134"/>
    </location>
</feature>
<feature type="transmembrane region" description="Helical" evidence="1">
    <location>
        <begin position="44"/>
        <end position="61"/>
    </location>
</feature>
<reference evidence="3 4" key="1">
    <citation type="submission" date="2017-08" db="EMBL/GenBank/DDBJ databases">
        <authorList>
            <person name="de Groot N.N."/>
        </authorList>
    </citation>
    <scope>NUCLEOTIDE SEQUENCE [LARGE SCALE GENOMIC DNA]</scope>
    <source>
        <strain evidence="3 4">DSM 9787</strain>
    </source>
</reference>
<dbReference type="PANTHER" id="PTHR37312:SF1">
    <property type="entry name" value="MEMBRANE-BOUND ACYLTRANSFERASE YKRP-RELATED"/>
    <property type="match status" value="1"/>
</dbReference>
<feature type="transmembrane region" description="Helical" evidence="1">
    <location>
        <begin position="146"/>
        <end position="162"/>
    </location>
</feature>
<feature type="transmembrane region" description="Helical" evidence="1">
    <location>
        <begin position="21"/>
        <end position="38"/>
    </location>
</feature>
<gene>
    <name evidence="3" type="ORF">SAMN02910411_1980</name>
</gene>
<dbReference type="AlphaFoldDB" id="A0A285S8N9"/>
<proteinExistence type="predicted"/>
<feature type="transmembrane region" description="Helical" evidence="1">
    <location>
        <begin position="233"/>
        <end position="253"/>
    </location>
</feature>
<dbReference type="EMBL" id="OBMR01000006">
    <property type="protein sequence ID" value="SOC03952.1"/>
    <property type="molecule type" value="Genomic_DNA"/>
</dbReference>
<feature type="transmembrane region" description="Helical" evidence="1">
    <location>
        <begin position="73"/>
        <end position="95"/>
    </location>
</feature>
<feature type="transmembrane region" description="Helical" evidence="1">
    <location>
        <begin position="265"/>
        <end position="287"/>
    </location>
</feature>
<name>A0A285S8N9_9FIRM</name>
<evidence type="ECO:0000259" key="2">
    <source>
        <dbReference type="Pfam" id="PF01757"/>
    </source>
</evidence>
<feature type="transmembrane region" description="Helical" evidence="1">
    <location>
        <begin position="307"/>
        <end position="325"/>
    </location>
</feature>
<dbReference type="InterPro" id="IPR052734">
    <property type="entry name" value="Nod_factor_acetyltransferase"/>
</dbReference>
<keyword evidence="1" id="KW-1133">Transmembrane helix</keyword>
<evidence type="ECO:0000313" key="4">
    <source>
        <dbReference type="Proteomes" id="UP000219563"/>
    </source>
</evidence>
<dbReference type="Proteomes" id="UP000219563">
    <property type="component" value="Unassembled WGS sequence"/>
</dbReference>
<feature type="domain" description="Acyltransferase 3" evidence="2">
    <location>
        <begin position="17"/>
        <end position="292"/>
    </location>
</feature>
<organism evidence="3 4">
    <name type="scientific">Pseudobutyrivibrio ruminis DSM 9787</name>
    <dbReference type="NCBI Taxonomy" id="1123011"/>
    <lineage>
        <taxon>Bacteria</taxon>
        <taxon>Bacillati</taxon>
        <taxon>Bacillota</taxon>
        <taxon>Clostridia</taxon>
        <taxon>Lachnospirales</taxon>
        <taxon>Lachnospiraceae</taxon>
        <taxon>Pseudobutyrivibrio</taxon>
    </lineage>
</organism>
<feature type="transmembrane region" description="Helical" evidence="1">
    <location>
        <begin position="200"/>
        <end position="221"/>
    </location>
</feature>
<keyword evidence="1" id="KW-0472">Membrane</keyword>
<dbReference type="RefSeq" id="WP_097076334.1">
    <property type="nucleotide sequence ID" value="NZ_OBMR01000006.1"/>
</dbReference>
<dbReference type="Pfam" id="PF01757">
    <property type="entry name" value="Acyl_transf_3"/>
    <property type="match status" value="1"/>
</dbReference>
<dbReference type="GO" id="GO:0016747">
    <property type="term" value="F:acyltransferase activity, transferring groups other than amino-acyl groups"/>
    <property type="evidence" value="ECO:0007669"/>
    <property type="project" value="InterPro"/>
</dbReference>
<dbReference type="PANTHER" id="PTHR37312">
    <property type="entry name" value="MEMBRANE-BOUND ACYLTRANSFERASE YKRP-RELATED"/>
    <property type="match status" value="1"/>
</dbReference>
<evidence type="ECO:0000256" key="1">
    <source>
        <dbReference type="SAM" id="Phobius"/>
    </source>
</evidence>
<accession>A0A285S8N9</accession>
<evidence type="ECO:0000313" key="3">
    <source>
        <dbReference type="EMBL" id="SOC03952.1"/>
    </source>
</evidence>
<keyword evidence="1" id="KW-0812">Transmembrane</keyword>
<sequence length="335" mass="38099">MKQHNRTIDGQVSGRIEYIDVYRFIGILLMIMGHIGFGEVFDKWIHAFHMPMFFVISGFFHKNRGGEIICRKAKSLLIPYFIFGVINILISYMLYGSIEKSGLYSLLIMPTDGNIPIAGALWFLPALFWADIIYDYIASISSKNTRTIVIICLAGISFYLYGNSNIRLPYSLDVALVGIVLFEAGHIVKEHSETLLNISFVETLIMMILFSYTSIISVGYVNMKSAIYPDIPLFFINSIGMSIAFLNFSKYIYNKFVSKRSMLKNYICSVGEYSLVYVCLNQLAILISRSVVENGRMALVGEYTKRMIVLIISLLLLKILELLFVRTKLSKLIGY</sequence>
<feature type="transmembrane region" description="Helical" evidence="1">
    <location>
        <begin position="168"/>
        <end position="188"/>
    </location>
</feature>
<protein>
    <submittedName>
        <fullName evidence="3">Fucose 4-O-acetylase</fullName>
    </submittedName>
</protein>
<dbReference type="InterPro" id="IPR002656">
    <property type="entry name" value="Acyl_transf_3_dom"/>
</dbReference>